<gene>
    <name evidence="1" type="ORF">FOZ74_13445</name>
</gene>
<organism evidence="1 2">
    <name type="scientific">Comamonas flocculans</name>
    <dbReference type="NCBI Taxonomy" id="2597701"/>
    <lineage>
        <taxon>Bacteria</taxon>
        <taxon>Pseudomonadati</taxon>
        <taxon>Pseudomonadota</taxon>
        <taxon>Betaproteobacteria</taxon>
        <taxon>Burkholderiales</taxon>
        <taxon>Comamonadaceae</taxon>
        <taxon>Comamonas</taxon>
    </lineage>
</organism>
<dbReference type="RefSeq" id="WP_146913529.1">
    <property type="nucleotide sequence ID" value="NZ_CP042344.1"/>
</dbReference>
<dbReference type="KEGG" id="cof:FOZ74_13445"/>
<name>A0A5B8S042_9BURK</name>
<keyword evidence="2" id="KW-1185">Reference proteome</keyword>
<sequence length="66" mass="7340">MQPLIVSQQIAQGVADFLRAAFPATTPGFDGLIQRFLAERKRVFQGPYLTLPLPFRKQADRGLPAL</sequence>
<accession>A0A5B8S042</accession>
<dbReference type="Proteomes" id="UP000321199">
    <property type="component" value="Chromosome"/>
</dbReference>
<protein>
    <submittedName>
        <fullName evidence="1">Uncharacterized protein</fullName>
    </submittedName>
</protein>
<dbReference type="EMBL" id="CP042344">
    <property type="protein sequence ID" value="QEA13945.1"/>
    <property type="molecule type" value="Genomic_DNA"/>
</dbReference>
<reference evidence="1 2" key="1">
    <citation type="submission" date="2019-07" db="EMBL/GenBank/DDBJ databases">
        <title>Complete genome sequence of Comamonas sp. NLF 7-7 isolated from livestock.</title>
        <authorList>
            <person name="Kim D.H."/>
            <person name="Kim J.G."/>
        </authorList>
    </citation>
    <scope>NUCLEOTIDE SEQUENCE [LARGE SCALE GENOMIC DNA]</scope>
    <source>
        <strain evidence="1 2">NLF 7-7</strain>
    </source>
</reference>
<proteinExistence type="predicted"/>
<evidence type="ECO:0000313" key="1">
    <source>
        <dbReference type="EMBL" id="QEA13945.1"/>
    </source>
</evidence>
<dbReference type="AlphaFoldDB" id="A0A5B8S042"/>
<evidence type="ECO:0000313" key="2">
    <source>
        <dbReference type="Proteomes" id="UP000321199"/>
    </source>
</evidence>